<reference evidence="4 5" key="1">
    <citation type="submission" date="2016-11" db="EMBL/GenBank/DDBJ databases">
        <authorList>
            <person name="Jaros S."/>
            <person name="Januszkiewicz K."/>
            <person name="Wedrychowicz H."/>
        </authorList>
    </citation>
    <scope>NUCLEOTIDE SEQUENCE [LARGE SCALE GENOMIC DNA]</scope>
    <source>
        <strain evidence="4 5">DSM 24787</strain>
    </source>
</reference>
<dbReference type="AlphaFoldDB" id="A0A1N6FLR2"/>
<sequence>MSVMKKSRLLHNDAEASPCRKTILRLLLLGCFQLFSLLGFAQQQISGTVRSIDGPVPGATILVKGTRVAAVSDGEGKFSLNATGQVTLVCTHMSYATKEIVLGPEERSGILIQLESKNADLGEIVVVGYNAQKKATITGSISVLKGADIVKSPQANVSNSLAGRFSGIVINNRSGEPGYDGSNFTIRGLATTGNNDVLVVVDGVPGQIGGLERLNPNDIESMSILKDASAAIYGSRAANGVILVTTKRGKSGKPSISASFNQGFSSPTRLPKMANAATYAAINNEIDYYNNPAGGMNQHYSADEIRKFADGSDPLNYPNTDWAKETLKKTTTQNQANIAVSGGSENIHYYISAGMLSQDGLYKNGATKYTQYSFRSNIDADITKDFKVGLYLSGREENRKFPMSGAGDIFRSIYRAYSTVPARYPNGLPSEGIEGNNPVMMATDAGGLNRNPTQVFNGILKGSYQLPWVKGLSVDGFLAVDKSWNFSKAFGTPYVLYSYDKTANTYNRRVVGGSSGAGILNESQQNQAQVTTNIKLNYQQKFGDHNISAFAGYEQSSFKRDTFGASRQNFPTVLTPELSQGGTAATDRNNGGKSYNFTRRSFIGKVGYDYHEKYLAEVQVRIDGSSTFPEGNRYGTFPAASVGWRISKEPWFSNVTFVNNLKLRASYGVLGNDNVAQFQYFDNYSFNNVFVSGSNITPGIDLTKLANLAIHWEEAKKTDIGIEGTLFNNFSFEFIYFRQQRSNILAVRNASIPFVSGIVNPFGADPLVPSENIGKIDNNGVEATIGYDRREGRFHYGVSGNITYAKSDIVFIDEAPGVLPYQRQTGQPLNTYLLYNNIGIFRTQADLDKNPHLTGAQLGDLIYEDYNKDGKITADDQVRSRYGNIPEISYGITAYADYKNFDLSMVWAGQSRVSQYVLPESGTVGNFYSSWADNRWSPSNIQGTYPRVDTRASSSVNGGLYPNTFWLNDASFLRLKNVELGYNFPAGMLKMQSLRLYVNAFNLVTFTKVKDYDPEGNSNSGQFYPQQRIVNIGVNVRF</sequence>
<keyword evidence="2" id="KW-1134">Transmembrane beta strand</keyword>
<dbReference type="PANTHER" id="PTHR30069">
    <property type="entry name" value="TONB-DEPENDENT OUTER MEMBRANE RECEPTOR"/>
    <property type="match status" value="1"/>
</dbReference>
<evidence type="ECO:0000256" key="1">
    <source>
        <dbReference type="ARBA" id="ARBA00022729"/>
    </source>
</evidence>
<name>A0A1N6FLR2_9BACT</name>
<dbReference type="Pfam" id="PF07715">
    <property type="entry name" value="Plug"/>
    <property type="match status" value="1"/>
</dbReference>
<gene>
    <name evidence="4" type="ORF">SAMN04488055_2289</name>
</gene>
<keyword evidence="2" id="KW-0813">Transport</keyword>
<dbReference type="Pfam" id="PF13715">
    <property type="entry name" value="CarbopepD_reg_2"/>
    <property type="match status" value="1"/>
</dbReference>
<keyword evidence="1" id="KW-0732">Signal</keyword>
<accession>A0A1N6FLR2</accession>
<dbReference type="SUPFAM" id="SSF49464">
    <property type="entry name" value="Carboxypeptidase regulatory domain-like"/>
    <property type="match status" value="1"/>
</dbReference>
<dbReference type="InterPro" id="IPR037066">
    <property type="entry name" value="Plug_dom_sf"/>
</dbReference>
<dbReference type="GO" id="GO:0044718">
    <property type="term" value="P:siderophore transmembrane transport"/>
    <property type="evidence" value="ECO:0007669"/>
    <property type="project" value="TreeGrafter"/>
</dbReference>
<dbReference type="STRING" id="536979.SAMN04488055_2289"/>
<dbReference type="NCBIfam" id="TIGR04057">
    <property type="entry name" value="SusC_RagA_signa"/>
    <property type="match status" value="1"/>
</dbReference>
<keyword evidence="2" id="KW-0812">Transmembrane</keyword>
<keyword evidence="2" id="KW-0472">Membrane</keyword>
<comment type="subcellular location">
    <subcellularLocation>
        <location evidence="2">Cell outer membrane</location>
        <topology evidence="2">Multi-pass membrane protein</topology>
    </subcellularLocation>
</comment>
<evidence type="ECO:0000259" key="3">
    <source>
        <dbReference type="Pfam" id="PF07715"/>
    </source>
</evidence>
<dbReference type="EMBL" id="FSRA01000001">
    <property type="protein sequence ID" value="SIN96191.1"/>
    <property type="molecule type" value="Genomic_DNA"/>
</dbReference>
<dbReference type="NCBIfam" id="TIGR04056">
    <property type="entry name" value="OMP_RagA_SusC"/>
    <property type="match status" value="1"/>
</dbReference>
<comment type="similarity">
    <text evidence="2">Belongs to the TonB-dependent receptor family.</text>
</comment>
<dbReference type="InterPro" id="IPR039426">
    <property type="entry name" value="TonB-dep_rcpt-like"/>
</dbReference>
<dbReference type="Gene3D" id="2.170.130.10">
    <property type="entry name" value="TonB-dependent receptor, plug domain"/>
    <property type="match status" value="1"/>
</dbReference>
<dbReference type="GO" id="GO:0009279">
    <property type="term" value="C:cell outer membrane"/>
    <property type="evidence" value="ECO:0007669"/>
    <property type="project" value="UniProtKB-SubCell"/>
</dbReference>
<evidence type="ECO:0000256" key="2">
    <source>
        <dbReference type="PROSITE-ProRule" id="PRU01360"/>
    </source>
</evidence>
<evidence type="ECO:0000313" key="5">
    <source>
        <dbReference type="Proteomes" id="UP000185003"/>
    </source>
</evidence>
<dbReference type="GO" id="GO:0015344">
    <property type="term" value="F:siderophore uptake transmembrane transporter activity"/>
    <property type="evidence" value="ECO:0007669"/>
    <property type="project" value="TreeGrafter"/>
</dbReference>
<dbReference type="SUPFAM" id="SSF56935">
    <property type="entry name" value="Porins"/>
    <property type="match status" value="1"/>
</dbReference>
<dbReference type="Proteomes" id="UP000185003">
    <property type="component" value="Unassembled WGS sequence"/>
</dbReference>
<proteinExistence type="inferred from homology"/>
<keyword evidence="2" id="KW-0998">Cell outer membrane</keyword>
<protein>
    <submittedName>
        <fullName evidence="4">TonB-linked outer membrane protein, SusC/RagA family</fullName>
    </submittedName>
</protein>
<organism evidence="4 5">
    <name type="scientific">Chitinophaga niabensis</name>
    <dbReference type="NCBI Taxonomy" id="536979"/>
    <lineage>
        <taxon>Bacteria</taxon>
        <taxon>Pseudomonadati</taxon>
        <taxon>Bacteroidota</taxon>
        <taxon>Chitinophagia</taxon>
        <taxon>Chitinophagales</taxon>
        <taxon>Chitinophagaceae</taxon>
        <taxon>Chitinophaga</taxon>
    </lineage>
</organism>
<keyword evidence="5" id="KW-1185">Reference proteome</keyword>
<evidence type="ECO:0000313" key="4">
    <source>
        <dbReference type="EMBL" id="SIN96191.1"/>
    </source>
</evidence>
<dbReference type="InterPro" id="IPR023997">
    <property type="entry name" value="TonB-dep_OMP_SusC/RagA_CS"/>
</dbReference>
<dbReference type="InterPro" id="IPR012910">
    <property type="entry name" value="Plug_dom"/>
</dbReference>
<dbReference type="PROSITE" id="PS52016">
    <property type="entry name" value="TONB_DEPENDENT_REC_3"/>
    <property type="match status" value="1"/>
</dbReference>
<dbReference type="PANTHER" id="PTHR30069:SF29">
    <property type="entry name" value="HEMOGLOBIN AND HEMOGLOBIN-HAPTOGLOBIN-BINDING PROTEIN 1-RELATED"/>
    <property type="match status" value="1"/>
</dbReference>
<dbReference type="FunFam" id="2.170.130.10:FF:000003">
    <property type="entry name" value="SusC/RagA family TonB-linked outer membrane protein"/>
    <property type="match status" value="1"/>
</dbReference>
<dbReference type="InterPro" id="IPR023996">
    <property type="entry name" value="TonB-dep_OMP_SusC/RagA"/>
</dbReference>
<feature type="domain" description="TonB-dependent receptor plug" evidence="3">
    <location>
        <begin position="134"/>
        <end position="241"/>
    </location>
</feature>
<dbReference type="InterPro" id="IPR008969">
    <property type="entry name" value="CarboxyPept-like_regulatory"/>
</dbReference>